<sequence>MGKLYNSVMVRCTTLLEKFFKRPVDLEFHLLNGANDGLPIEPMAGFWQSWPWRADPKPDGDSNVAHRRSTRQRIDGAVDMTSSQQGSPAARLRPRSGANSFSNLVSGTTRIDLGGMAHY</sequence>
<keyword evidence="3" id="KW-1185">Reference proteome</keyword>
<organism evidence="2 3">
    <name type="scientific">Mycolicibacterium hodleri</name>
    <dbReference type="NCBI Taxonomy" id="49897"/>
    <lineage>
        <taxon>Bacteria</taxon>
        <taxon>Bacillati</taxon>
        <taxon>Actinomycetota</taxon>
        <taxon>Actinomycetes</taxon>
        <taxon>Mycobacteriales</taxon>
        <taxon>Mycobacteriaceae</taxon>
        <taxon>Mycolicibacterium</taxon>
    </lineage>
</organism>
<reference evidence="2 3" key="1">
    <citation type="submission" date="2018-10" db="EMBL/GenBank/DDBJ databases">
        <title>Draft genome of Mycobacterium hodleri strain B.</title>
        <authorList>
            <person name="Amande T.J."/>
            <person name="Mcgenity T.J."/>
        </authorList>
    </citation>
    <scope>NUCLEOTIDE SEQUENCE [LARGE SCALE GENOMIC DNA]</scope>
    <source>
        <strain evidence="2 3">B</strain>
    </source>
</reference>
<evidence type="ECO:0000313" key="2">
    <source>
        <dbReference type="EMBL" id="TQR84009.1"/>
    </source>
</evidence>
<proteinExistence type="predicted"/>
<dbReference type="Proteomes" id="UP000315759">
    <property type="component" value="Unassembled WGS sequence"/>
</dbReference>
<dbReference type="EMBL" id="VIFX01000036">
    <property type="protein sequence ID" value="TQR84009.1"/>
    <property type="molecule type" value="Genomic_DNA"/>
</dbReference>
<dbReference type="RefSeq" id="WP_142554556.1">
    <property type="nucleotide sequence ID" value="NZ_VIFX01000036.1"/>
</dbReference>
<evidence type="ECO:0000313" key="3">
    <source>
        <dbReference type="Proteomes" id="UP000315759"/>
    </source>
</evidence>
<accession>A0A544VVJ9</accession>
<comment type="caution">
    <text evidence="2">The sequence shown here is derived from an EMBL/GenBank/DDBJ whole genome shotgun (WGS) entry which is preliminary data.</text>
</comment>
<dbReference type="AlphaFoldDB" id="A0A544VVJ9"/>
<gene>
    <name evidence="2" type="ORF">D8S82_24320</name>
</gene>
<feature type="region of interest" description="Disordered" evidence="1">
    <location>
        <begin position="54"/>
        <end position="104"/>
    </location>
</feature>
<name>A0A544VVJ9_9MYCO</name>
<evidence type="ECO:0000256" key="1">
    <source>
        <dbReference type="SAM" id="MobiDB-lite"/>
    </source>
</evidence>
<protein>
    <submittedName>
        <fullName evidence="2">Uncharacterized protein</fullName>
    </submittedName>
</protein>